<feature type="compositionally biased region" description="Low complexity" evidence="1">
    <location>
        <begin position="192"/>
        <end position="209"/>
    </location>
</feature>
<feature type="compositionally biased region" description="Basic and acidic residues" evidence="1">
    <location>
        <begin position="132"/>
        <end position="144"/>
    </location>
</feature>
<feature type="compositionally biased region" description="Low complexity" evidence="1">
    <location>
        <begin position="145"/>
        <end position="158"/>
    </location>
</feature>
<sequence length="267" mass="30285">MPFSGGKFPLIMYLPILIKRMKGVYSLAEFTTTIESICLEYSGETNYKKSIPASIPYIFDFDFPLFDPEYHDVICSKILKHYYQREICFDNLTQWKMHLDARLNEIMPRMNKLYKAAQIEFDPIAGYKETREYSRKGDNTENAKTKSTTTGSTTGTTSETVDGEALSKNSQTPQGGLQGLREDRYLTAAAMTENNQTTTGNNTQTDSQTGSGESDRKATTTEEYVETVSRQTENGAAAIMKYRQNLFDVDMIIIAQLADLFMSVMYY</sequence>
<proteinExistence type="predicted"/>
<name>A0A8S5R6V1_9VIRU</name>
<dbReference type="EMBL" id="BK015828">
    <property type="protein sequence ID" value="DAE27112.1"/>
    <property type="molecule type" value="Genomic_DNA"/>
</dbReference>
<protein>
    <submittedName>
        <fullName evidence="2">Lower collar protein</fullName>
    </submittedName>
</protein>
<reference evidence="2" key="1">
    <citation type="journal article" date="2021" name="Proc. Natl. Acad. Sci. U.S.A.">
        <title>A Catalog of Tens of Thousands of Viruses from Human Metagenomes Reveals Hidden Associations with Chronic Diseases.</title>
        <authorList>
            <person name="Tisza M.J."/>
            <person name="Buck C.B."/>
        </authorList>
    </citation>
    <scope>NUCLEOTIDE SEQUENCE</scope>
    <source>
        <strain evidence="2">CtxZT69</strain>
    </source>
</reference>
<accession>A0A8S5R6V1</accession>
<feature type="region of interest" description="Disordered" evidence="1">
    <location>
        <begin position="132"/>
        <end position="179"/>
    </location>
</feature>
<evidence type="ECO:0000256" key="1">
    <source>
        <dbReference type="SAM" id="MobiDB-lite"/>
    </source>
</evidence>
<evidence type="ECO:0000313" key="2">
    <source>
        <dbReference type="EMBL" id="DAE27112.1"/>
    </source>
</evidence>
<organism evidence="2">
    <name type="scientific">virus sp. ctxZT69</name>
    <dbReference type="NCBI Taxonomy" id="2826818"/>
    <lineage>
        <taxon>Viruses</taxon>
    </lineage>
</organism>
<feature type="region of interest" description="Disordered" evidence="1">
    <location>
        <begin position="192"/>
        <end position="223"/>
    </location>
</feature>